<dbReference type="PANTHER" id="PTHR33295">
    <property type="entry name" value="ATPASE"/>
    <property type="match status" value="1"/>
</dbReference>
<dbReference type="Gene3D" id="3.40.50.300">
    <property type="entry name" value="P-loop containing nucleotide triphosphate hydrolases"/>
    <property type="match status" value="1"/>
</dbReference>
<name>A0A2M8EKR1_UNCKA</name>
<organism evidence="3 4">
    <name type="scientific">candidate division WWE3 bacterium CG_4_9_14_0_2_um_filter_35_11</name>
    <dbReference type="NCBI Taxonomy" id="1975077"/>
    <lineage>
        <taxon>Bacteria</taxon>
        <taxon>Katanobacteria</taxon>
    </lineage>
</organism>
<comment type="caution">
    <text evidence="3">The sequence shown here is derived from an EMBL/GenBank/DDBJ whole genome shotgun (WGS) entry which is preliminary data.</text>
</comment>
<evidence type="ECO:0000313" key="4">
    <source>
        <dbReference type="Proteomes" id="UP000229756"/>
    </source>
</evidence>
<evidence type="ECO:0000259" key="1">
    <source>
        <dbReference type="Pfam" id="PF13173"/>
    </source>
</evidence>
<evidence type="ECO:0008006" key="5">
    <source>
        <dbReference type="Google" id="ProtNLM"/>
    </source>
</evidence>
<reference evidence="4" key="1">
    <citation type="submission" date="2017-09" db="EMBL/GenBank/DDBJ databases">
        <title>Depth-based differentiation of microbial function through sediment-hosted aquifers and enrichment of novel symbionts in the deep terrestrial subsurface.</title>
        <authorList>
            <person name="Probst A.J."/>
            <person name="Ladd B."/>
            <person name="Jarett J.K."/>
            <person name="Geller-Mcgrath D.E."/>
            <person name="Sieber C.M.K."/>
            <person name="Emerson J.B."/>
            <person name="Anantharaman K."/>
            <person name="Thomas B.C."/>
            <person name="Malmstrom R."/>
            <person name="Stieglmeier M."/>
            <person name="Klingl A."/>
            <person name="Woyke T."/>
            <person name="Ryan C.M."/>
            <person name="Banfield J.F."/>
        </authorList>
    </citation>
    <scope>NUCLEOTIDE SEQUENCE [LARGE SCALE GENOMIC DNA]</scope>
</reference>
<dbReference type="EMBL" id="PFSJ01000030">
    <property type="protein sequence ID" value="PJC23305.1"/>
    <property type="molecule type" value="Genomic_DNA"/>
</dbReference>
<dbReference type="PANTHER" id="PTHR33295:SF18">
    <property type="entry name" value="AAA+ ATPASE DOMAIN-CONTAINING PROTEIN"/>
    <property type="match status" value="1"/>
</dbReference>
<evidence type="ECO:0000259" key="2">
    <source>
        <dbReference type="Pfam" id="PF13635"/>
    </source>
</evidence>
<dbReference type="Proteomes" id="UP000229756">
    <property type="component" value="Unassembled WGS sequence"/>
</dbReference>
<dbReference type="Pfam" id="PF13173">
    <property type="entry name" value="AAA_14"/>
    <property type="match status" value="1"/>
</dbReference>
<accession>A0A2M8EKR1</accession>
<sequence>MSMNRYFHVVNPWWENKTFDYGIIRPDYLNKLEKNFDQTIIQILTGLRRVGKNTLSLQLIHILIEKKKVNPNRILFFSIEEPLISKISIIDIINEFRLEHNIKSGTKIFVFIDEIQFRENWEQEIKSLYDSENIKFVLTGSSAVFLSDRLSYLTGRYLKTQVFPLNFAEYLSFKKITYSEIDSFLMQKHLEDFLDNGGIPEYVLNKVDRYLETTVESILFKDLVSKFQLRNPSILTDLIYLLSDRVGTTTSSLKLSKILEINKDTVLTYLDYLNKTYITSELNNYSTSRNKEIYNPPKIYFDDTGICNKYSSKINLGALAENAIYNSIKTALVGKLRIKFGYWYENKSEIDFVISQNNKKVLIESKYVSSENDINFSALESALKVIEPEKILYITKDLVGKSRIGSSTVRFIPLREFLLKGIEEYMSFS</sequence>
<feature type="domain" description="AAA" evidence="1">
    <location>
        <begin position="41"/>
        <end position="171"/>
    </location>
</feature>
<dbReference type="InterPro" id="IPR027417">
    <property type="entry name" value="P-loop_NTPase"/>
</dbReference>
<dbReference type="InterPro" id="IPR025420">
    <property type="entry name" value="DUF4143"/>
</dbReference>
<protein>
    <recommendedName>
        <fullName evidence="5">AAA family ATPase</fullName>
    </recommendedName>
</protein>
<dbReference type="InterPro" id="IPR041682">
    <property type="entry name" value="AAA_14"/>
</dbReference>
<dbReference type="SUPFAM" id="SSF52540">
    <property type="entry name" value="P-loop containing nucleoside triphosphate hydrolases"/>
    <property type="match status" value="1"/>
</dbReference>
<gene>
    <name evidence="3" type="ORF">CO058_04035</name>
</gene>
<dbReference type="AlphaFoldDB" id="A0A2M8EKR1"/>
<evidence type="ECO:0000313" key="3">
    <source>
        <dbReference type="EMBL" id="PJC23305.1"/>
    </source>
</evidence>
<proteinExistence type="predicted"/>
<dbReference type="Pfam" id="PF13635">
    <property type="entry name" value="DUF4143"/>
    <property type="match status" value="1"/>
</dbReference>
<feature type="domain" description="DUF4143" evidence="2">
    <location>
        <begin position="222"/>
        <end position="367"/>
    </location>
</feature>